<dbReference type="SUPFAM" id="SSF56219">
    <property type="entry name" value="DNase I-like"/>
    <property type="match status" value="1"/>
</dbReference>
<dbReference type="AlphaFoldDB" id="A0A0X3AR01"/>
<dbReference type="GO" id="GO:0004519">
    <property type="term" value="F:endonuclease activity"/>
    <property type="evidence" value="ECO:0007669"/>
    <property type="project" value="UniProtKB-KW"/>
</dbReference>
<dbReference type="Pfam" id="PF19580">
    <property type="entry name" value="Exo_endo_phos_3"/>
    <property type="match status" value="1"/>
</dbReference>
<protein>
    <submittedName>
        <fullName evidence="2">Endonuclease/Exonuclease/phosphatase family protein</fullName>
    </submittedName>
</protein>
<reference evidence="2 3" key="1">
    <citation type="submission" date="2016-01" db="EMBL/GenBank/DDBJ databases">
        <authorList>
            <person name="McClelland M."/>
            <person name="Jain A."/>
            <person name="Saraogi P."/>
            <person name="Mendelson R."/>
            <person name="Westerman R."/>
            <person name="SanMiguel P."/>
            <person name="Csonka L."/>
        </authorList>
    </citation>
    <scope>NUCLEOTIDE SEQUENCE [LARGE SCALE GENOMIC DNA]</scope>
    <source>
        <strain evidence="2 3">R-53146</strain>
    </source>
</reference>
<feature type="domain" description="Endonuclease/exonuclease/phosphatase" evidence="1">
    <location>
        <begin position="4"/>
        <end position="315"/>
    </location>
</feature>
<dbReference type="GO" id="GO:0004527">
    <property type="term" value="F:exonuclease activity"/>
    <property type="evidence" value="ECO:0007669"/>
    <property type="project" value="UniProtKB-KW"/>
</dbReference>
<dbReference type="EMBL" id="FCOR01000009">
    <property type="protein sequence ID" value="CVK16683.1"/>
    <property type="molecule type" value="Genomic_DNA"/>
</dbReference>
<dbReference type="PANTHER" id="PTHR42834">
    <property type="entry name" value="ENDONUCLEASE/EXONUCLEASE/PHOSPHATASE FAMILY PROTEIN (AFU_ORTHOLOGUE AFUA_3G09210)"/>
    <property type="match status" value="1"/>
</dbReference>
<organism evidence="2 3">
    <name type="scientific">Apibacter mensalis</name>
    <dbReference type="NCBI Taxonomy" id="1586267"/>
    <lineage>
        <taxon>Bacteria</taxon>
        <taxon>Pseudomonadati</taxon>
        <taxon>Bacteroidota</taxon>
        <taxon>Flavobacteriia</taxon>
        <taxon>Flavobacteriales</taxon>
        <taxon>Weeksellaceae</taxon>
        <taxon>Apibacter</taxon>
    </lineage>
</organism>
<accession>A0A0X3AR01</accession>
<name>A0A0X3AR01_9FLAO</name>
<evidence type="ECO:0000259" key="1">
    <source>
        <dbReference type="Pfam" id="PF19580"/>
    </source>
</evidence>
<keyword evidence="2" id="KW-0255">Endonuclease</keyword>
<evidence type="ECO:0000313" key="3">
    <source>
        <dbReference type="Proteomes" id="UP000182761"/>
    </source>
</evidence>
<sequence>MHHTIAFYNVENLYESDIYKNKLISKLPFQGSRSWDISRYRNKLLKIAKTISSIGVKETQKLPTFFGLCEIENKKVIDELLEKFPFKANYGYVHKDSLDERGIDTAFFYNKEFLTIQESEFLRIPIFNDDGTRDYTRDITYTKGKLEGNMVHFFVLHLPSKRENNINVSKRIYILRELRKKLNEIFDKDAFANIIIMGDFNEDPTTTYLYQQLWNKKTVQELKERELYNPFENLYKNNVYSTFHEGKGMLFDQIIFSKSFFEEKNKLRYSSSNVFNAPYLQNTEREKLGTPWRTYSGSRYLGGYSDHFPVYAIIESIK</sequence>
<dbReference type="InterPro" id="IPR036691">
    <property type="entry name" value="Endo/exonu/phosph_ase_sf"/>
</dbReference>
<dbReference type="Gene3D" id="3.60.10.10">
    <property type="entry name" value="Endonuclease/exonuclease/phosphatase"/>
    <property type="match status" value="1"/>
</dbReference>
<dbReference type="STRING" id="1586267.GCA_001418685_01546"/>
<dbReference type="OrthoDB" id="9802724at2"/>
<keyword evidence="2" id="KW-0269">Exonuclease</keyword>
<evidence type="ECO:0000313" key="2">
    <source>
        <dbReference type="EMBL" id="CVK16683.1"/>
    </source>
</evidence>
<keyword evidence="3" id="KW-1185">Reference proteome</keyword>
<keyword evidence="2" id="KW-0378">Hydrolase</keyword>
<proteinExistence type="predicted"/>
<dbReference type="RefSeq" id="WP_055425870.1">
    <property type="nucleotide sequence ID" value="NZ_FCOR01000009.1"/>
</dbReference>
<gene>
    <name evidence="2" type="ORF">Ga0061079_10973</name>
</gene>
<dbReference type="PANTHER" id="PTHR42834:SF1">
    <property type="entry name" value="ENDONUCLEASE_EXONUCLEASE_PHOSPHATASE FAMILY PROTEIN (AFU_ORTHOLOGUE AFUA_3G09210)"/>
    <property type="match status" value="1"/>
</dbReference>
<dbReference type="Proteomes" id="UP000182761">
    <property type="component" value="Unassembled WGS sequence"/>
</dbReference>
<dbReference type="InterPro" id="IPR005135">
    <property type="entry name" value="Endo/exonuclease/phosphatase"/>
</dbReference>
<keyword evidence="2" id="KW-0540">Nuclease</keyword>